<organism evidence="2 3">
    <name type="scientific">Torulaspora globosa</name>
    <dbReference type="NCBI Taxonomy" id="48254"/>
    <lineage>
        <taxon>Eukaryota</taxon>
        <taxon>Fungi</taxon>
        <taxon>Dikarya</taxon>
        <taxon>Ascomycota</taxon>
        <taxon>Saccharomycotina</taxon>
        <taxon>Saccharomycetes</taxon>
        <taxon>Saccharomycetales</taxon>
        <taxon>Saccharomycetaceae</taxon>
        <taxon>Torulaspora</taxon>
    </lineage>
</organism>
<dbReference type="EMBL" id="CP059273">
    <property type="protein sequence ID" value="QLQ81852.1"/>
    <property type="molecule type" value="Genomic_DNA"/>
</dbReference>
<evidence type="ECO:0000256" key="1">
    <source>
        <dbReference type="SAM" id="MobiDB-lite"/>
    </source>
</evidence>
<protein>
    <submittedName>
        <fullName evidence="2">Uncharacterized protein</fullName>
    </submittedName>
</protein>
<dbReference type="AlphaFoldDB" id="A0A7H9HZE3"/>
<gene>
    <name evidence="2" type="ORF">HG537_0G01060</name>
</gene>
<keyword evidence="3" id="KW-1185">Reference proteome</keyword>
<reference evidence="2 3" key="1">
    <citation type="submission" date="2020-06" db="EMBL/GenBank/DDBJ databases">
        <title>The yeast mating-type switching endonuclease HO is a domesticated member of an unorthodox homing genetic element family.</title>
        <authorList>
            <person name="Coughlan A.Y."/>
            <person name="Lombardi L."/>
            <person name="Braun-Galleani S."/>
            <person name="Martos A.R."/>
            <person name="Galeote V."/>
            <person name="Bigey F."/>
            <person name="Dequin S."/>
            <person name="Byrne K.P."/>
            <person name="Wolfe K.H."/>
        </authorList>
    </citation>
    <scope>NUCLEOTIDE SEQUENCE [LARGE SCALE GENOMIC DNA]</scope>
    <source>
        <strain evidence="2 3">CBS2947</strain>
    </source>
</reference>
<proteinExistence type="predicted"/>
<evidence type="ECO:0000313" key="3">
    <source>
        <dbReference type="Proteomes" id="UP000510647"/>
    </source>
</evidence>
<name>A0A7H9HZE3_9SACH</name>
<sequence length="273" mass="30204">MAKMGDDRPMNVVPFSTPIKRQRASVPGTPNKRGRSFSVETVNVTPSKAPRLVQPIARSAEDALKRGRLIFADSDESSATDSDCSPWSDAGSISPLSDISSVPSSSPELSYLDAFNTKSILERETIELNRMICSSIVRNSFKPCHRYKSPKRPILRPRSNSLNLLVRSSRGSLEDATIYATEINASINSHTNVKLPMINNAYERMTIPVNSAIKRKHKLLKKALLGDDYEINEADFDIPDAALIEGFEIKAIDSGKEMGNGVRQIQWADRLTV</sequence>
<evidence type="ECO:0000313" key="2">
    <source>
        <dbReference type="EMBL" id="QLQ81852.1"/>
    </source>
</evidence>
<accession>A0A7H9HZE3</accession>
<dbReference type="Proteomes" id="UP000510647">
    <property type="component" value="Chromosome 7"/>
</dbReference>
<feature type="region of interest" description="Disordered" evidence="1">
    <location>
        <begin position="1"/>
        <end position="37"/>
    </location>
</feature>
<dbReference type="OrthoDB" id="3981230at2759"/>